<reference evidence="3" key="1">
    <citation type="journal article" date="2019" name="Int. J. Syst. Evol. Microbiol.">
        <title>The Global Catalogue of Microorganisms (GCM) 10K type strain sequencing project: providing services to taxonomists for standard genome sequencing and annotation.</title>
        <authorList>
            <consortium name="The Broad Institute Genomics Platform"/>
            <consortium name="The Broad Institute Genome Sequencing Center for Infectious Disease"/>
            <person name="Wu L."/>
            <person name="Ma J."/>
        </authorList>
    </citation>
    <scope>NUCLEOTIDE SEQUENCE [LARGE SCALE GENOMIC DNA]</scope>
    <source>
        <strain evidence="3">JCM 4737</strain>
    </source>
</reference>
<organism evidence="2 3">
    <name type="scientific">Streptomyces chryseus</name>
    <dbReference type="NCBI Taxonomy" id="68186"/>
    <lineage>
        <taxon>Bacteria</taxon>
        <taxon>Bacillati</taxon>
        <taxon>Actinomycetota</taxon>
        <taxon>Actinomycetes</taxon>
        <taxon>Kitasatosporales</taxon>
        <taxon>Streptomycetaceae</taxon>
        <taxon>Streptomyces</taxon>
    </lineage>
</organism>
<dbReference type="Gene3D" id="1.10.10.10">
    <property type="entry name" value="Winged helix-like DNA-binding domain superfamily/Winged helix DNA-binding domain"/>
    <property type="match status" value="1"/>
</dbReference>
<dbReference type="EMBL" id="BMVO01000003">
    <property type="protein sequence ID" value="GHA94117.1"/>
    <property type="molecule type" value="Genomic_DNA"/>
</dbReference>
<comment type="caution">
    <text evidence="2">The sequence shown here is derived from an EMBL/GenBank/DDBJ whole genome shotgun (WGS) entry which is preliminary data.</text>
</comment>
<accession>A0ABQ3DI46</accession>
<evidence type="ECO:0000313" key="2">
    <source>
        <dbReference type="EMBL" id="GHA94117.1"/>
    </source>
</evidence>
<protein>
    <recommendedName>
        <fullName evidence="4">Helix-turn-helix domain-containing protein</fullName>
    </recommendedName>
</protein>
<dbReference type="RefSeq" id="WP_189714861.1">
    <property type="nucleotide sequence ID" value="NZ_BMVO01000003.1"/>
</dbReference>
<feature type="region of interest" description="Disordered" evidence="1">
    <location>
        <begin position="117"/>
        <end position="229"/>
    </location>
</feature>
<dbReference type="Pfam" id="PF13730">
    <property type="entry name" value="HTH_36"/>
    <property type="match status" value="1"/>
</dbReference>
<feature type="compositionally biased region" description="Polar residues" evidence="1">
    <location>
        <begin position="136"/>
        <end position="146"/>
    </location>
</feature>
<sequence length="337" mass="36222">MASTSNDRVQTVRNAWINRLRDEVLRTGRAEVAKCARVGVWIATYADADGSSAFPSNETLAALAGCTDETVTRAVKVLVAVGLLVRRRRPNQSSVYQLMLPPGRLPWNTHLHLYTDTRQARRKKAEKVREAEERNPSQNGVRNPSPTGVPEPVPAGGSEESGNRSGTGTDTVPRRVPEPVPAGGDQDPPTYGRDPDTDHDTVAVEPQPQGRVGARGDEEQSSPAEEKPWGRCANEECGVRLLRAASGLCHGCQQKAEGTQQDPQAPVQGAFLTPMPSGFTGSAAAPQAGTQPFKIPAQDPAAPLRVCECGRQHRAHKPTDRCPDCLWAQQAEAVNGL</sequence>
<evidence type="ECO:0000313" key="3">
    <source>
        <dbReference type="Proteomes" id="UP000599437"/>
    </source>
</evidence>
<dbReference type="InterPro" id="IPR036388">
    <property type="entry name" value="WH-like_DNA-bd_sf"/>
</dbReference>
<feature type="compositionally biased region" description="Basic and acidic residues" evidence="1">
    <location>
        <begin position="214"/>
        <end position="229"/>
    </location>
</feature>
<name>A0ABQ3DI46_9ACTN</name>
<dbReference type="Proteomes" id="UP000599437">
    <property type="component" value="Unassembled WGS sequence"/>
</dbReference>
<evidence type="ECO:0000256" key="1">
    <source>
        <dbReference type="SAM" id="MobiDB-lite"/>
    </source>
</evidence>
<keyword evidence="3" id="KW-1185">Reference proteome</keyword>
<proteinExistence type="predicted"/>
<feature type="compositionally biased region" description="Basic and acidic residues" evidence="1">
    <location>
        <begin position="193"/>
        <end position="202"/>
    </location>
</feature>
<gene>
    <name evidence="2" type="ORF">GCM10010346_16060</name>
</gene>
<evidence type="ECO:0008006" key="4">
    <source>
        <dbReference type="Google" id="ProtNLM"/>
    </source>
</evidence>